<keyword evidence="1" id="KW-0175">Coiled coil</keyword>
<proteinExistence type="predicted"/>
<organism evidence="2 3">
    <name type="scientific">Tetranychus urticae</name>
    <name type="common">Two-spotted spider mite</name>
    <dbReference type="NCBI Taxonomy" id="32264"/>
    <lineage>
        <taxon>Eukaryota</taxon>
        <taxon>Metazoa</taxon>
        <taxon>Ecdysozoa</taxon>
        <taxon>Arthropoda</taxon>
        <taxon>Chelicerata</taxon>
        <taxon>Arachnida</taxon>
        <taxon>Acari</taxon>
        <taxon>Acariformes</taxon>
        <taxon>Trombidiformes</taxon>
        <taxon>Prostigmata</taxon>
        <taxon>Eleutherengona</taxon>
        <taxon>Raphignathae</taxon>
        <taxon>Tetranychoidea</taxon>
        <taxon>Tetranychidae</taxon>
        <taxon>Tetranychus</taxon>
    </lineage>
</organism>
<evidence type="ECO:0000313" key="3">
    <source>
        <dbReference type="Proteomes" id="UP000015104"/>
    </source>
</evidence>
<evidence type="ECO:0000313" key="2">
    <source>
        <dbReference type="EnsemblMetazoa" id="tetur500g00010.1"/>
    </source>
</evidence>
<keyword evidence="3" id="KW-1185">Reference proteome</keyword>
<reference evidence="2" key="2">
    <citation type="submission" date="2015-06" db="UniProtKB">
        <authorList>
            <consortium name="EnsemblMetazoa"/>
        </authorList>
    </citation>
    <scope>IDENTIFICATION</scope>
</reference>
<feature type="coiled-coil region" evidence="1">
    <location>
        <begin position="19"/>
        <end position="46"/>
    </location>
</feature>
<evidence type="ECO:0000256" key="1">
    <source>
        <dbReference type="SAM" id="Coils"/>
    </source>
</evidence>
<dbReference type="AlphaFoldDB" id="T1L5N3"/>
<dbReference type="EMBL" id="CAEY01001388">
    <property type="status" value="NOT_ANNOTATED_CDS"/>
    <property type="molecule type" value="Genomic_DNA"/>
</dbReference>
<dbReference type="HOGENOM" id="CLU_2323360_0_0_1"/>
<dbReference type="Proteomes" id="UP000015104">
    <property type="component" value="Unassembled WGS sequence"/>
</dbReference>
<sequence length="99" mass="11363">MDLSEDQDSSLLDVQQQRLSFLVKKSRKLEARLAELRSEDRQMELKDLSLSDCSEGNHKEVKGLIDIVNQLKAEYYCLSYQTNVYNACGKHVGNGRIVR</sequence>
<name>T1L5N3_TETUR</name>
<protein>
    <submittedName>
        <fullName evidence="2">Uncharacterized protein</fullName>
    </submittedName>
</protein>
<dbReference type="EnsemblMetazoa" id="tetur500g00010.1">
    <property type="protein sequence ID" value="tetur500g00010.1"/>
    <property type="gene ID" value="tetur500g00010"/>
</dbReference>
<reference evidence="3" key="1">
    <citation type="submission" date="2011-08" db="EMBL/GenBank/DDBJ databases">
        <authorList>
            <person name="Rombauts S."/>
        </authorList>
    </citation>
    <scope>NUCLEOTIDE SEQUENCE</scope>
    <source>
        <strain evidence="3">London</strain>
    </source>
</reference>
<accession>T1L5N3</accession>